<dbReference type="EMBL" id="CP043028">
    <property type="protein sequence ID" value="QFJ53911.1"/>
    <property type="molecule type" value="Genomic_DNA"/>
</dbReference>
<evidence type="ECO:0000313" key="3">
    <source>
        <dbReference type="Proteomes" id="UP000327030"/>
    </source>
</evidence>
<name>A0A5P6VSU1_PSEXY</name>
<dbReference type="OrthoDB" id="9802987at2"/>
<dbReference type="GO" id="GO:0000030">
    <property type="term" value="F:mannosyltransferase activity"/>
    <property type="evidence" value="ECO:0007669"/>
    <property type="project" value="TreeGrafter"/>
</dbReference>
<dbReference type="GO" id="GO:0051999">
    <property type="term" value="P:mannosyl-inositol phosphorylceramide biosynthetic process"/>
    <property type="evidence" value="ECO:0007669"/>
    <property type="project" value="TreeGrafter"/>
</dbReference>
<protein>
    <submittedName>
        <fullName evidence="2">Glycosyl transferase family 32</fullName>
    </submittedName>
</protein>
<evidence type="ECO:0000313" key="2">
    <source>
        <dbReference type="EMBL" id="QFJ53911.1"/>
    </source>
</evidence>
<sequence>MSYTSIPKKIHYFWFGGKPKSARIERYIETWKAKCPDFEIIEWNESNYDIHKHPFMERAYKDGKWAFVTDYARLDVLAQYGGIYLDTDVEVLKDLSPLCEHKAFMGFEREDLVADGLGFGGVPHFPIFEEMRHCYDDLEEYIESPKLRTKVLVEHGLKLDGTRQQVAGMEIYPIEAFCPKNWATGAIRCTEATYSIHHFEASWHEKGAKKYLCLRRILNRIFGEKRGANIFDATIVLKDKLKFLIKRE</sequence>
<dbReference type="GO" id="GO:0016020">
    <property type="term" value="C:membrane"/>
    <property type="evidence" value="ECO:0007669"/>
    <property type="project" value="GOC"/>
</dbReference>
<accession>A0A5P6VSU1</accession>
<dbReference type="AlphaFoldDB" id="A0A5P6VSU1"/>
<dbReference type="Gene3D" id="3.90.550.20">
    <property type="match status" value="1"/>
</dbReference>
<evidence type="ECO:0000256" key="1">
    <source>
        <dbReference type="ARBA" id="ARBA00022679"/>
    </source>
</evidence>
<dbReference type="PANTHER" id="PTHR32385:SF15">
    <property type="entry name" value="INOSITOL PHOSPHOCERAMIDE MANNOSYLTRANSFERASE 1"/>
    <property type="match status" value="1"/>
</dbReference>
<organism evidence="2 3">
    <name type="scientific">Pseudobutyrivibrio xylanivorans</name>
    <dbReference type="NCBI Taxonomy" id="185007"/>
    <lineage>
        <taxon>Bacteria</taxon>
        <taxon>Bacillati</taxon>
        <taxon>Bacillota</taxon>
        <taxon>Clostridia</taxon>
        <taxon>Lachnospirales</taxon>
        <taxon>Lachnospiraceae</taxon>
        <taxon>Pseudobutyrivibrio</taxon>
    </lineage>
</organism>
<dbReference type="SUPFAM" id="SSF53448">
    <property type="entry name" value="Nucleotide-diphospho-sugar transferases"/>
    <property type="match status" value="1"/>
</dbReference>
<proteinExistence type="predicted"/>
<dbReference type="InterPro" id="IPR051706">
    <property type="entry name" value="Glycosyltransferase_domain"/>
</dbReference>
<dbReference type="InterPro" id="IPR007577">
    <property type="entry name" value="GlycoTrfase_DXD_sugar-bd_CS"/>
</dbReference>
<dbReference type="Proteomes" id="UP000327030">
    <property type="component" value="Chromosome 1"/>
</dbReference>
<reference evidence="3" key="1">
    <citation type="submission" date="2019-08" db="EMBL/GenBank/DDBJ databases">
        <title>Complete Genome Sequence of the Polysaccharide-Degrading Rumen Bacterium Pseudobutyrivibrio xylanivorans MA3014.</title>
        <authorList>
            <person name="Palevich N."/>
            <person name="Maclean P.H."/>
            <person name="Kelly W.J."/>
            <person name="Leahy S.C."/>
            <person name="Rakonjac J."/>
            <person name="Attwood G.T."/>
        </authorList>
    </citation>
    <scope>NUCLEOTIDE SEQUENCE [LARGE SCALE GENOMIC DNA]</scope>
    <source>
        <strain evidence="3">MA3014</strain>
    </source>
</reference>
<keyword evidence="1 2" id="KW-0808">Transferase</keyword>
<dbReference type="KEGG" id="pxv:FXF36_03025"/>
<dbReference type="PANTHER" id="PTHR32385">
    <property type="entry name" value="MANNOSYL PHOSPHORYLINOSITOL CERAMIDE SYNTHASE"/>
    <property type="match status" value="1"/>
</dbReference>
<dbReference type="RefSeq" id="WP_151622408.1">
    <property type="nucleotide sequence ID" value="NZ_CP043028.1"/>
</dbReference>
<gene>
    <name evidence="2" type="ORF">FXF36_03025</name>
</gene>
<dbReference type="Pfam" id="PF04488">
    <property type="entry name" value="Gly_transf_sug"/>
    <property type="match status" value="1"/>
</dbReference>
<dbReference type="InterPro" id="IPR029044">
    <property type="entry name" value="Nucleotide-diphossugar_trans"/>
</dbReference>